<dbReference type="InterPro" id="IPR027417">
    <property type="entry name" value="P-loop_NTPase"/>
</dbReference>
<comment type="subcellular location">
    <subcellularLocation>
        <location evidence="1 10">Cell membrane</location>
        <topology evidence="1 10">Peripheral membrane protein</topology>
    </subcellularLocation>
</comment>
<evidence type="ECO:0000259" key="11">
    <source>
        <dbReference type="PROSITE" id="PS50893"/>
    </source>
</evidence>
<dbReference type="GO" id="GO:0043190">
    <property type="term" value="C:ATP-binding cassette (ABC) transporter complex"/>
    <property type="evidence" value="ECO:0007669"/>
    <property type="project" value="TreeGrafter"/>
</dbReference>
<keyword evidence="4 10" id="KW-1003">Cell membrane</keyword>
<gene>
    <name evidence="12" type="ORF">ANME2D_00170</name>
</gene>
<comment type="function">
    <text evidence="9">Probably part of an ABC transporter complex. Responsible for energy coupling to the transport system.</text>
</comment>
<dbReference type="AlphaFoldDB" id="A0A062V1Y3"/>
<evidence type="ECO:0000256" key="5">
    <source>
        <dbReference type="ARBA" id="ARBA00022741"/>
    </source>
</evidence>
<evidence type="ECO:0000256" key="6">
    <source>
        <dbReference type="ARBA" id="ARBA00022840"/>
    </source>
</evidence>
<reference evidence="12 13" key="1">
    <citation type="journal article" date="2013" name="Nature">
        <title>Anaerobic oxidation of methane coupled to nitrate reduction in a novel archaeal lineage.</title>
        <authorList>
            <person name="Haroon M.F."/>
            <person name="Hu S."/>
            <person name="Shi Y."/>
            <person name="Imelfort M."/>
            <person name="Keller J."/>
            <person name="Hugenholtz P."/>
            <person name="Yuan Z."/>
            <person name="Tyson G.W."/>
        </authorList>
    </citation>
    <scope>NUCLEOTIDE SEQUENCE [LARGE SCALE GENOMIC DNA]</scope>
    <source>
        <strain evidence="12 13">ANME-2d</strain>
    </source>
</reference>
<dbReference type="InterPro" id="IPR050095">
    <property type="entry name" value="ECF_ABC_transporter_ATP-bd"/>
</dbReference>
<evidence type="ECO:0000313" key="13">
    <source>
        <dbReference type="Proteomes" id="UP000027153"/>
    </source>
</evidence>
<dbReference type="PROSITE" id="PS00211">
    <property type="entry name" value="ABC_TRANSPORTER_1"/>
    <property type="match status" value="1"/>
</dbReference>
<dbReference type="GO" id="GO:0042626">
    <property type="term" value="F:ATPase-coupled transmembrane transporter activity"/>
    <property type="evidence" value="ECO:0007669"/>
    <property type="project" value="TreeGrafter"/>
</dbReference>
<keyword evidence="7" id="KW-1278">Translocase</keyword>
<protein>
    <recommendedName>
        <fullName evidence="10">ABC transporter ATP-binding protein</fullName>
    </recommendedName>
</protein>
<sequence length="448" mass="48357">MTGFYEVKAKMNVIKTIELEYTYSDGTNALSGVNFEANAGERVAVLGPNGSGKTTLFYHFNGLIMQTGGEIKVFGENISKDNIDTIRRRVGLVFQDPDSQLFAPTVLEDLAFGPKNLGLSQADVEKKAREVLHRFDIEKLAQKNPANLSGGQKKRVAIAGVVAMEPDVLVLDEPTSGLDVRGVTDTMEILDELNAEGKTIIISTHDSDLAAAWADRIYILNKGEVFRSGVPGHIFADEKLIMEAGLKHPVIVQTFREFRARGISKGEVPLSVLDFMGSVDVEVMNVRCAIAGCDISAGDDVCLKIKDGMLVAIKGSTGVKGKAVFGGKKGEDIAVKDVNGDLQQFAGNITIIRVPGIIEGGSRAADIENVRDILDREKNHKIGAMGTSAKVLMNRMGIRCDIEFDVIQSGILAALRGFNVIVFASGGMADRVAEKVREKKINYSVIAL</sequence>
<dbReference type="Pfam" id="PF00005">
    <property type="entry name" value="ABC_tran"/>
    <property type="match status" value="1"/>
</dbReference>
<dbReference type="SMART" id="SM00382">
    <property type="entry name" value="AAA"/>
    <property type="match status" value="1"/>
</dbReference>
<evidence type="ECO:0000256" key="10">
    <source>
        <dbReference type="RuleBase" id="RU364103"/>
    </source>
</evidence>
<dbReference type="GO" id="GO:0006824">
    <property type="term" value="P:cobalt ion transport"/>
    <property type="evidence" value="ECO:0007669"/>
    <property type="project" value="InterPro"/>
</dbReference>
<evidence type="ECO:0000256" key="2">
    <source>
        <dbReference type="ARBA" id="ARBA00005417"/>
    </source>
</evidence>
<dbReference type="InterPro" id="IPR003593">
    <property type="entry name" value="AAA+_ATPase"/>
</dbReference>
<dbReference type="SUPFAM" id="SSF52540">
    <property type="entry name" value="P-loop containing nucleoside triphosphate hydrolases"/>
    <property type="match status" value="1"/>
</dbReference>
<keyword evidence="5 10" id="KW-0547">Nucleotide-binding</keyword>
<keyword evidence="13" id="KW-1185">Reference proteome</keyword>
<dbReference type="InterPro" id="IPR003439">
    <property type="entry name" value="ABC_transporter-like_ATP-bd"/>
</dbReference>
<comment type="caution">
    <text evidence="12">The sequence shown here is derived from an EMBL/GenBank/DDBJ whole genome shotgun (WGS) entry which is preliminary data.</text>
</comment>
<dbReference type="InterPro" id="IPR017871">
    <property type="entry name" value="ABC_transporter-like_CS"/>
</dbReference>
<dbReference type="Gene3D" id="3.40.50.300">
    <property type="entry name" value="P-loop containing nucleotide triphosphate hydrolases"/>
    <property type="match status" value="1"/>
</dbReference>
<keyword evidence="3 10" id="KW-0813">Transport</keyword>
<comment type="function">
    <text evidence="10">Part of an ABC transporter complex. Responsible for energy coupling to the transport system.</text>
</comment>
<evidence type="ECO:0000256" key="3">
    <source>
        <dbReference type="ARBA" id="ARBA00022448"/>
    </source>
</evidence>
<dbReference type="PANTHER" id="PTHR43553">
    <property type="entry name" value="HEAVY METAL TRANSPORTER"/>
    <property type="match status" value="1"/>
</dbReference>
<dbReference type="NCBIfam" id="TIGR01166">
    <property type="entry name" value="cbiO"/>
    <property type="match status" value="1"/>
</dbReference>
<keyword evidence="6 10" id="KW-0067">ATP-binding</keyword>
<proteinExistence type="inferred from homology"/>
<dbReference type="PATRIC" id="fig|1392998.3.peg.534"/>
<dbReference type="EMBL" id="JMIY01000001">
    <property type="protein sequence ID" value="KCZ73111.1"/>
    <property type="molecule type" value="Genomic_DNA"/>
</dbReference>
<evidence type="ECO:0000256" key="8">
    <source>
        <dbReference type="ARBA" id="ARBA00023136"/>
    </source>
</evidence>
<evidence type="ECO:0000256" key="4">
    <source>
        <dbReference type="ARBA" id="ARBA00022475"/>
    </source>
</evidence>
<dbReference type="CDD" id="cd03225">
    <property type="entry name" value="ABC_cobalt_CbiO_domain1"/>
    <property type="match status" value="1"/>
</dbReference>
<comment type="similarity">
    <text evidence="2 10">Belongs to the ABC transporter superfamily.</text>
</comment>
<evidence type="ECO:0000313" key="12">
    <source>
        <dbReference type="EMBL" id="KCZ73111.1"/>
    </source>
</evidence>
<dbReference type="FunFam" id="3.40.50.300:FF:000224">
    <property type="entry name" value="Energy-coupling factor transporter ATP-binding protein EcfA"/>
    <property type="match status" value="1"/>
</dbReference>
<organism evidence="12 13">
    <name type="scientific">Candidatus Methanoperedens nitratireducens</name>
    <dbReference type="NCBI Taxonomy" id="1392998"/>
    <lineage>
        <taxon>Archaea</taxon>
        <taxon>Methanobacteriati</taxon>
        <taxon>Methanobacteriota</taxon>
        <taxon>Stenosarchaea group</taxon>
        <taxon>Methanomicrobia</taxon>
        <taxon>Methanosarcinales</taxon>
        <taxon>ANME-2 cluster</taxon>
        <taxon>Candidatus Methanoperedentaceae</taxon>
        <taxon>Candidatus Methanoperedens</taxon>
    </lineage>
</organism>
<dbReference type="Proteomes" id="UP000027153">
    <property type="component" value="Unassembled WGS sequence"/>
</dbReference>
<keyword evidence="8 10" id="KW-0472">Membrane</keyword>
<name>A0A062V1Y3_9EURY</name>
<dbReference type="InterPro" id="IPR015856">
    <property type="entry name" value="ABC_transpr_CbiO/EcfA_su"/>
</dbReference>
<dbReference type="PROSITE" id="PS50893">
    <property type="entry name" value="ABC_TRANSPORTER_2"/>
    <property type="match status" value="1"/>
</dbReference>
<accession>A0A062V1Y3</accession>
<feature type="domain" description="ABC transporter" evidence="11">
    <location>
        <begin position="14"/>
        <end position="247"/>
    </location>
</feature>
<dbReference type="InterPro" id="IPR005876">
    <property type="entry name" value="Co_trans_ATP-bd"/>
</dbReference>
<dbReference type="PANTHER" id="PTHR43553:SF24">
    <property type="entry name" value="ENERGY-COUPLING FACTOR TRANSPORTER ATP-BINDING PROTEIN ECFA1"/>
    <property type="match status" value="1"/>
</dbReference>
<evidence type="ECO:0000256" key="9">
    <source>
        <dbReference type="ARBA" id="ARBA00025157"/>
    </source>
</evidence>
<dbReference type="GO" id="GO:0016887">
    <property type="term" value="F:ATP hydrolysis activity"/>
    <property type="evidence" value="ECO:0007669"/>
    <property type="project" value="InterPro"/>
</dbReference>
<dbReference type="Pfam" id="PF25211">
    <property type="entry name" value="DUF7839"/>
    <property type="match status" value="1"/>
</dbReference>
<evidence type="ECO:0000256" key="1">
    <source>
        <dbReference type="ARBA" id="ARBA00004202"/>
    </source>
</evidence>
<dbReference type="InterPro" id="IPR057161">
    <property type="entry name" value="DUF7839"/>
</dbReference>
<dbReference type="GO" id="GO:0005524">
    <property type="term" value="F:ATP binding"/>
    <property type="evidence" value="ECO:0007669"/>
    <property type="project" value="UniProtKB-UniRule"/>
</dbReference>
<evidence type="ECO:0000256" key="7">
    <source>
        <dbReference type="ARBA" id="ARBA00022967"/>
    </source>
</evidence>